<dbReference type="EMBL" id="CP042433">
    <property type="protein sequence ID" value="QEC57769.1"/>
    <property type="molecule type" value="Genomic_DNA"/>
</dbReference>
<dbReference type="Proteomes" id="UP000321204">
    <property type="component" value="Chromosome"/>
</dbReference>
<sequence length="145" mass="16148">MPKETLKYTNEKVTVVWKPKLCVHSTNCFKGLPQVFDPKSRPWVNINGADAERIIEQVHKCPSGALSIDKGEEPTPLDTNTEETDLQIQVQPNGPLLVKGTCVIKLSDGREEKREGNIALCRCGASGNKPYCDGTHRKINFRDSE</sequence>
<proteinExistence type="predicted"/>
<dbReference type="GO" id="GO:0005737">
    <property type="term" value="C:cytoplasm"/>
    <property type="evidence" value="ECO:0007669"/>
    <property type="project" value="UniProtKB-ARBA"/>
</dbReference>
<name>A0A5B8UNH5_9BACT</name>
<keyword evidence="4" id="KW-0411">Iron-sulfur</keyword>
<dbReference type="InterPro" id="IPR042216">
    <property type="entry name" value="MitoNEET_CISD"/>
</dbReference>
<keyword evidence="7" id="KW-1185">Reference proteome</keyword>
<keyword evidence="3" id="KW-0408">Iron</keyword>
<reference evidence="6 7" key="1">
    <citation type="journal article" date="2015" name="Int. J. Syst. Evol. Microbiol.">
        <title>Flavisolibacter ginsenosidimutans sp. nov., with ginsenoside-converting activity isolated from soil used for cultivating ginseng.</title>
        <authorList>
            <person name="Zhao Y."/>
            <person name="Liu Q."/>
            <person name="Kang M.S."/>
            <person name="Jin F."/>
            <person name="Yu H."/>
            <person name="Im W.T."/>
        </authorList>
    </citation>
    <scope>NUCLEOTIDE SEQUENCE [LARGE SCALE GENOMIC DNA]</scope>
    <source>
        <strain evidence="6 7">Gsoil 636</strain>
    </source>
</reference>
<accession>A0A5B8UNH5</accession>
<keyword evidence="2" id="KW-0479">Metal-binding</keyword>
<dbReference type="SMART" id="SM00704">
    <property type="entry name" value="ZnF_CDGSH"/>
    <property type="match status" value="1"/>
</dbReference>
<dbReference type="GO" id="GO:0046872">
    <property type="term" value="F:metal ion binding"/>
    <property type="evidence" value="ECO:0007669"/>
    <property type="project" value="UniProtKB-KW"/>
</dbReference>
<dbReference type="Gene3D" id="3.40.5.90">
    <property type="entry name" value="CDGSH iron-sulfur domain, mitoNEET-type"/>
    <property type="match status" value="1"/>
</dbReference>
<dbReference type="Pfam" id="PF06902">
    <property type="entry name" value="Fer4_19"/>
    <property type="match status" value="1"/>
</dbReference>
<evidence type="ECO:0000313" key="6">
    <source>
        <dbReference type="EMBL" id="QEC57769.1"/>
    </source>
</evidence>
<dbReference type="GO" id="GO:0051537">
    <property type="term" value="F:2 iron, 2 sulfur cluster binding"/>
    <property type="evidence" value="ECO:0007669"/>
    <property type="project" value="UniProtKB-KW"/>
</dbReference>
<evidence type="ECO:0000256" key="2">
    <source>
        <dbReference type="ARBA" id="ARBA00022723"/>
    </source>
</evidence>
<dbReference type="Pfam" id="PF09360">
    <property type="entry name" value="zf-CDGSH"/>
    <property type="match status" value="1"/>
</dbReference>
<dbReference type="InterPro" id="IPR018967">
    <property type="entry name" value="FeS-contain_CDGSH-typ"/>
</dbReference>
<dbReference type="KEGG" id="fgg:FSB75_18285"/>
<dbReference type="RefSeq" id="WP_146790436.1">
    <property type="nucleotide sequence ID" value="NZ_BAABIO010000003.1"/>
</dbReference>
<dbReference type="OrthoDB" id="9795032at2"/>
<evidence type="ECO:0000256" key="3">
    <source>
        <dbReference type="ARBA" id="ARBA00023004"/>
    </source>
</evidence>
<evidence type="ECO:0000259" key="5">
    <source>
        <dbReference type="SMART" id="SM00704"/>
    </source>
</evidence>
<evidence type="ECO:0000256" key="1">
    <source>
        <dbReference type="ARBA" id="ARBA00022714"/>
    </source>
</evidence>
<evidence type="ECO:0000313" key="7">
    <source>
        <dbReference type="Proteomes" id="UP000321204"/>
    </source>
</evidence>
<feature type="domain" description="Iron-binding zinc finger CDGSH type" evidence="5">
    <location>
        <begin position="105"/>
        <end position="142"/>
    </location>
</feature>
<organism evidence="6 7">
    <name type="scientific">Flavisolibacter ginsenosidimutans</name>
    <dbReference type="NCBI Taxonomy" id="661481"/>
    <lineage>
        <taxon>Bacteria</taxon>
        <taxon>Pseudomonadati</taxon>
        <taxon>Bacteroidota</taxon>
        <taxon>Chitinophagia</taxon>
        <taxon>Chitinophagales</taxon>
        <taxon>Chitinophagaceae</taxon>
        <taxon>Flavisolibacter</taxon>
    </lineage>
</organism>
<gene>
    <name evidence="6" type="ORF">FSB75_18285</name>
</gene>
<protein>
    <recommendedName>
        <fullName evidence="5">Iron-binding zinc finger CDGSH type domain-containing protein</fullName>
    </recommendedName>
</protein>
<dbReference type="AlphaFoldDB" id="A0A5B8UNH5"/>
<keyword evidence="1" id="KW-0001">2Fe-2S</keyword>
<evidence type="ECO:0000256" key="4">
    <source>
        <dbReference type="ARBA" id="ARBA00023014"/>
    </source>
</evidence>
<dbReference type="InterPro" id="IPR010693">
    <property type="entry name" value="Divergent_4Fe-4S_mono-cluster"/>
</dbReference>